<reference evidence="3 4" key="1">
    <citation type="submission" date="2020-02" db="EMBL/GenBank/DDBJ databases">
        <title>Nitrogenibacter mangrovi gen. nov., sp. nov. isolated from mangrove sediment, a denitrifying betaproteobacterium.</title>
        <authorList>
            <person name="Liao H."/>
            <person name="Tian Y."/>
        </authorList>
    </citation>
    <scope>NUCLEOTIDE SEQUENCE [LARGE SCALE GENOMIC DNA]</scope>
    <source>
        <strain evidence="3 4">M9-3-2</strain>
    </source>
</reference>
<keyword evidence="2" id="KW-0472">Membrane</keyword>
<dbReference type="KEGG" id="azq:G3580_17745"/>
<keyword evidence="2" id="KW-0812">Transmembrane</keyword>
<feature type="region of interest" description="Disordered" evidence="1">
    <location>
        <begin position="271"/>
        <end position="332"/>
    </location>
</feature>
<accession>A0A6C1B6D9</accession>
<proteinExistence type="predicted"/>
<dbReference type="EMBL" id="CP048836">
    <property type="protein sequence ID" value="QID19296.1"/>
    <property type="molecule type" value="Genomic_DNA"/>
</dbReference>
<evidence type="ECO:0000256" key="2">
    <source>
        <dbReference type="SAM" id="Phobius"/>
    </source>
</evidence>
<gene>
    <name evidence="3" type="ORF">G3580_17745</name>
</gene>
<feature type="compositionally biased region" description="Basic residues" evidence="1">
    <location>
        <begin position="310"/>
        <end position="322"/>
    </location>
</feature>
<dbReference type="RefSeq" id="WP_173767759.1">
    <property type="nucleotide sequence ID" value="NZ_CP048836.1"/>
</dbReference>
<organism evidence="3 4">
    <name type="scientific">Nitrogeniibacter mangrovi</name>
    <dbReference type="NCBI Taxonomy" id="2016596"/>
    <lineage>
        <taxon>Bacteria</taxon>
        <taxon>Pseudomonadati</taxon>
        <taxon>Pseudomonadota</taxon>
        <taxon>Betaproteobacteria</taxon>
        <taxon>Rhodocyclales</taxon>
        <taxon>Zoogloeaceae</taxon>
        <taxon>Nitrogeniibacter</taxon>
    </lineage>
</organism>
<name>A0A6C1B6D9_9RHOO</name>
<evidence type="ECO:0000313" key="3">
    <source>
        <dbReference type="EMBL" id="QID19296.1"/>
    </source>
</evidence>
<dbReference type="AlphaFoldDB" id="A0A6C1B6D9"/>
<protein>
    <submittedName>
        <fullName evidence="3">Uncharacterized protein</fullName>
    </submittedName>
</protein>
<keyword evidence="4" id="KW-1185">Reference proteome</keyword>
<feature type="compositionally biased region" description="Basic residues" evidence="1">
    <location>
        <begin position="272"/>
        <end position="282"/>
    </location>
</feature>
<dbReference type="Proteomes" id="UP000501991">
    <property type="component" value="Chromosome"/>
</dbReference>
<evidence type="ECO:0000256" key="1">
    <source>
        <dbReference type="SAM" id="MobiDB-lite"/>
    </source>
</evidence>
<feature type="transmembrane region" description="Helical" evidence="2">
    <location>
        <begin position="65"/>
        <end position="86"/>
    </location>
</feature>
<feature type="transmembrane region" description="Helical" evidence="2">
    <location>
        <begin position="247"/>
        <end position="268"/>
    </location>
</feature>
<sequence length="332" mass="35991">MIAASFSHDRMAVPRCPELRRPRTSADLTPASPADDTKKVCCAISTCCRKLAHELLREFQMGTRLFSFVRLGLLVIAMSTCAAAFAGPDAPGTPAAAPSRETGFVSGMEVTGKAANAPAVADTGIRSGDPYRAMIDDMLATPRQGRVPDAAATAHDSSTLFYDEKELQARAASFKAELSAILGDDTPAEQSAEERELTLKKEIAMRAAYADSAAGGRQGHTSQADDTGRLRMIELAFLMWDILTHPLTLSLIALYGLARLAIAILRVARDPHGRKRRQRHGSSRGPATVARPSQPPPSRTPEACSAEPRRRGHRSSRRRRSRGSFLDRFRSI</sequence>
<keyword evidence="2" id="KW-1133">Transmembrane helix</keyword>
<evidence type="ECO:0000313" key="4">
    <source>
        <dbReference type="Proteomes" id="UP000501991"/>
    </source>
</evidence>